<evidence type="ECO:0000256" key="1">
    <source>
        <dbReference type="SAM" id="Phobius"/>
    </source>
</evidence>
<dbReference type="Proteomes" id="UP001286313">
    <property type="component" value="Unassembled WGS sequence"/>
</dbReference>
<keyword evidence="1" id="KW-0812">Transmembrane</keyword>
<sequence length="67" mass="6810">MKLSGARILQFLRRTRISAVTHNTSMCWEREELAASGLIAAASGLIAAVSGLIAAASGLIAAASGLI</sequence>
<dbReference type="AlphaFoldDB" id="A0AAE1F1M2"/>
<comment type="caution">
    <text evidence="2">The sequence shown here is derived from an EMBL/GenBank/DDBJ whole genome shotgun (WGS) entry which is preliminary data.</text>
</comment>
<evidence type="ECO:0000313" key="2">
    <source>
        <dbReference type="EMBL" id="KAK3865280.1"/>
    </source>
</evidence>
<proteinExistence type="predicted"/>
<reference evidence="2" key="1">
    <citation type="submission" date="2023-10" db="EMBL/GenBank/DDBJ databases">
        <title>Genome assemblies of two species of porcelain crab, Petrolisthes cinctipes and Petrolisthes manimaculis (Anomura: Porcellanidae).</title>
        <authorList>
            <person name="Angst P."/>
        </authorList>
    </citation>
    <scope>NUCLEOTIDE SEQUENCE</scope>
    <source>
        <strain evidence="2">PB745_01</strain>
        <tissue evidence="2">Gill</tissue>
    </source>
</reference>
<gene>
    <name evidence="2" type="ORF">Pcinc_029099</name>
</gene>
<dbReference type="EMBL" id="JAWQEG010003624">
    <property type="protein sequence ID" value="KAK3865280.1"/>
    <property type="molecule type" value="Genomic_DNA"/>
</dbReference>
<accession>A0AAE1F1M2</accession>
<name>A0AAE1F1M2_PETCI</name>
<feature type="transmembrane region" description="Helical" evidence="1">
    <location>
        <begin position="38"/>
        <end position="63"/>
    </location>
</feature>
<keyword evidence="1" id="KW-0472">Membrane</keyword>
<keyword evidence="1" id="KW-1133">Transmembrane helix</keyword>
<protein>
    <submittedName>
        <fullName evidence="2">Uncharacterized protein</fullName>
    </submittedName>
</protein>
<keyword evidence="3" id="KW-1185">Reference proteome</keyword>
<evidence type="ECO:0000313" key="3">
    <source>
        <dbReference type="Proteomes" id="UP001286313"/>
    </source>
</evidence>
<organism evidence="2 3">
    <name type="scientific">Petrolisthes cinctipes</name>
    <name type="common">Flat porcelain crab</name>
    <dbReference type="NCBI Taxonomy" id="88211"/>
    <lineage>
        <taxon>Eukaryota</taxon>
        <taxon>Metazoa</taxon>
        <taxon>Ecdysozoa</taxon>
        <taxon>Arthropoda</taxon>
        <taxon>Crustacea</taxon>
        <taxon>Multicrustacea</taxon>
        <taxon>Malacostraca</taxon>
        <taxon>Eumalacostraca</taxon>
        <taxon>Eucarida</taxon>
        <taxon>Decapoda</taxon>
        <taxon>Pleocyemata</taxon>
        <taxon>Anomura</taxon>
        <taxon>Galatheoidea</taxon>
        <taxon>Porcellanidae</taxon>
        <taxon>Petrolisthes</taxon>
    </lineage>
</organism>